<dbReference type="Proteomes" id="UP001178288">
    <property type="component" value="Chromosome"/>
</dbReference>
<feature type="transmembrane region" description="Helical" evidence="1">
    <location>
        <begin position="41"/>
        <end position="60"/>
    </location>
</feature>
<keyword evidence="1" id="KW-1133">Transmembrane helix</keyword>
<reference evidence="2" key="1">
    <citation type="submission" date="2023-05" db="EMBL/GenBank/DDBJ databases">
        <title>Comparative genomics of Bacillaceae isolates and their secondary metabolite potential.</title>
        <authorList>
            <person name="Song L."/>
            <person name="Nielsen L.J."/>
            <person name="Mohite O."/>
            <person name="Xu X."/>
            <person name="Weber T."/>
            <person name="Kovacs A.T."/>
        </authorList>
    </citation>
    <scope>NUCLEOTIDE SEQUENCE</scope>
    <source>
        <strain evidence="2">XLM17</strain>
    </source>
</reference>
<accession>A0AA95SBW7</accession>
<sequence>MRRFILAHLFCQSLTWLSSLFHVQFNLLTFPYREFPNATDLLVTTEYFFYPTFCAFYIIFESKGNYLFRLIYLSFWITGLTMIDFLIERYTNLIEYAHYSWYWTWVNFVILFAVTNIFYQWFFKDKALFGEDEGVTR</sequence>
<keyword evidence="1" id="KW-0472">Membrane</keyword>
<organism evidence="2 3">
    <name type="scientific">Neobacillus novalis</name>
    <dbReference type="NCBI Taxonomy" id="220687"/>
    <lineage>
        <taxon>Bacteria</taxon>
        <taxon>Bacillati</taxon>
        <taxon>Bacillota</taxon>
        <taxon>Bacilli</taxon>
        <taxon>Bacillales</taxon>
        <taxon>Bacillaceae</taxon>
        <taxon>Neobacillus</taxon>
    </lineage>
</organism>
<keyword evidence="3" id="KW-1185">Reference proteome</keyword>
<evidence type="ECO:0000256" key="1">
    <source>
        <dbReference type="SAM" id="Phobius"/>
    </source>
</evidence>
<gene>
    <name evidence="2" type="ORF">QNH39_05580</name>
</gene>
<evidence type="ECO:0000313" key="2">
    <source>
        <dbReference type="EMBL" id="WHY87327.1"/>
    </source>
</evidence>
<evidence type="ECO:0000313" key="3">
    <source>
        <dbReference type="Proteomes" id="UP001178288"/>
    </source>
</evidence>
<dbReference type="NCBIfam" id="NF041644">
    <property type="entry name" value="CBO0543_fam"/>
    <property type="match status" value="1"/>
</dbReference>
<dbReference type="KEGG" id="nnv:QNH39_05580"/>
<keyword evidence="1" id="KW-0812">Transmembrane</keyword>
<dbReference type="AlphaFoldDB" id="A0AA95SBW7"/>
<dbReference type="EMBL" id="CP126114">
    <property type="protein sequence ID" value="WHY87327.1"/>
    <property type="molecule type" value="Genomic_DNA"/>
</dbReference>
<feature type="transmembrane region" description="Helical" evidence="1">
    <location>
        <begin position="99"/>
        <end position="119"/>
    </location>
</feature>
<name>A0AA95SBW7_9BACI</name>
<protein>
    <submittedName>
        <fullName evidence="2">CBO0543 family protein</fullName>
    </submittedName>
</protein>
<dbReference type="InterPro" id="IPR048147">
    <property type="entry name" value="CBO0543-like"/>
</dbReference>
<proteinExistence type="predicted"/>
<feature type="transmembrane region" description="Helical" evidence="1">
    <location>
        <begin position="67"/>
        <end position="87"/>
    </location>
</feature>
<dbReference type="RefSeq" id="WP_283935907.1">
    <property type="nucleotide sequence ID" value="NZ_CP126114.1"/>
</dbReference>